<dbReference type="Pfam" id="PF05742">
    <property type="entry name" value="TANGO2"/>
    <property type="match status" value="1"/>
</dbReference>
<comment type="caution">
    <text evidence="1">The sequence shown here is derived from an EMBL/GenBank/DDBJ whole genome shotgun (WGS) entry which is preliminary data.</text>
</comment>
<accession>A0ABP5F4V0</accession>
<sequence>MCTAIVDVDPSSAVPVLLAGIRDEFHDRSWVGPGRHWPREYPGVVGGQDLLASGTWLAADPPAVRAATVLNGWGVLAPQSARLSRGDLALRFAAGGAEAVADLPLARYDPFLLVCATVEEVFLLSWDGRRPARRVLGPGLHLVVNSGLEGADSDEGPGVEQMAARIKYFRPQLAAAPRPEPVGGVSTRQAWGPWLPLVDGAGLDSSDERALLVRRPLGERTWGTTSVSLVGLRRDGLRYDFNAEPGDPDGWTAVVDD</sequence>
<keyword evidence="2" id="KW-1185">Reference proteome</keyword>
<dbReference type="EMBL" id="BAAAQN010000004">
    <property type="protein sequence ID" value="GAA2016665.1"/>
    <property type="molecule type" value="Genomic_DNA"/>
</dbReference>
<gene>
    <name evidence="1" type="ORF">GCM10009839_10410</name>
</gene>
<proteinExistence type="predicted"/>
<dbReference type="RefSeq" id="WP_344664326.1">
    <property type="nucleotide sequence ID" value="NZ_BAAAQN010000004.1"/>
</dbReference>
<evidence type="ECO:0000313" key="2">
    <source>
        <dbReference type="Proteomes" id="UP001500751"/>
    </source>
</evidence>
<protein>
    <submittedName>
        <fullName evidence="1">NRDE family protein</fullName>
    </submittedName>
</protein>
<name>A0ABP5F4V0_9ACTN</name>
<dbReference type="Proteomes" id="UP001500751">
    <property type="component" value="Unassembled WGS sequence"/>
</dbReference>
<dbReference type="InterPro" id="IPR008551">
    <property type="entry name" value="TANGO2"/>
</dbReference>
<organism evidence="1 2">
    <name type="scientific">Catenulispora yoronensis</name>
    <dbReference type="NCBI Taxonomy" id="450799"/>
    <lineage>
        <taxon>Bacteria</taxon>
        <taxon>Bacillati</taxon>
        <taxon>Actinomycetota</taxon>
        <taxon>Actinomycetes</taxon>
        <taxon>Catenulisporales</taxon>
        <taxon>Catenulisporaceae</taxon>
        <taxon>Catenulispora</taxon>
    </lineage>
</organism>
<evidence type="ECO:0000313" key="1">
    <source>
        <dbReference type="EMBL" id="GAA2016665.1"/>
    </source>
</evidence>
<reference evidence="2" key="1">
    <citation type="journal article" date="2019" name="Int. J. Syst. Evol. Microbiol.">
        <title>The Global Catalogue of Microorganisms (GCM) 10K type strain sequencing project: providing services to taxonomists for standard genome sequencing and annotation.</title>
        <authorList>
            <consortium name="The Broad Institute Genomics Platform"/>
            <consortium name="The Broad Institute Genome Sequencing Center for Infectious Disease"/>
            <person name="Wu L."/>
            <person name="Ma J."/>
        </authorList>
    </citation>
    <scope>NUCLEOTIDE SEQUENCE [LARGE SCALE GENOMIC DNA]</scope>
    <source>
        <strain evidence="2">JCM 16014</strain>
    </source>
</reference>